<dbReference type="Proteomes" id="UP000486602">
    <property type="component" value="Unassembled WGS sequence"/>
</dbReference>
<evidence type="ECO:0000313" key="1">
    <source>
        <dbReference type="EMBL" id="NEN25592.1"/>
    </source>
</evidence>
<comment type="caution">
    <text evidence="1">The sequence shown here is derived from an EMBL/GenBank/DDBJ whole genome shotgun (WGS) entry which is preliminary data.</text>
</comment>
<protein>
    <submittedName>
        <fullName evidence="1">Uncharacterized protein</fullName>
    </submittedName>
</protein>
<keyword evidence="2" id="KW-1185">Reference proteome</keyword>
<proteinExistence type="predicted"/>
<accession>A0A7K3WXL0</accession>
<name>A0A7K3WXL0_9FLAO</name>
<dbReference type="AlphaFoldDB" id="A0A7K3WXL0"/>
<sequence length="91" mass="10034">MSKLVNMIAGPFNVWGAEKEVYSVFGSNTGCKMSVFENNTNGNIRIQVRHNTDVSSGDWYEYNEGNFIKAQVVHCRLASTSTGGSVVLKIE</sequence>
<dbReference type="EMBL" id="JAAGVY010000062">
    <property type="protein sequence ID" value="NEN25592.1"/>
    <property type="molecule type" value="Genomic_DNA"/>
</dbReference>
<dbReference type="RefSeq" id="WP_163287042.1">
    <property type="nucleotide sequence ID" value="NZ_JAAGVY010000062.1"/>
</dbReference>
<reference evidence="1 2" key="1">
    <citation type="submission" date="2020-02" db="EMBL/GenBank/DDBJ databases">
        <title>Out from the shadows clarifying the taxonomy of the family Cryomorphaceae and related taxa by utilizing the GTDB taxonomic framework.</title>
        <authorList>
            <person name="Bowman J.P."/>
        </authorList>
    </citation>
    <scope>NUCLEOTIDE SEQUENCE [LARGE SCALE GENOMIC DNA]</scope>
    <source>
        <strain evidence="1 2">QSSC 1-22</strain>
    </source>
</reference>
<gene>
    <name evidence="1" type="ORF">G3O08_19040</name>
</gene>
<evidence type="ECO:0000313" key="2">
    <source>
        <dbReference type="Proteomes" id="UP000486602"/>
    </source>
</evidence>
<organism evidence="1 2">
    <name type="scientific">Cryomorpha ignava</name>
    <dbReference type="NCBI Taxonomy" id="101383"/>
    <lineage>
        <taxon>Bacteria</taxon>
        <taxon>Pseudomonadati</taxon>
        <taxon>Bacteroidota</taxon>
        <taxon>Flavobacteriia</taxon>
        <taxon>Flavobacteriales</taxon>
        <taxon>Cryomorphaceae</taxon>
        <taxon>Cryomorpha</taxon>
    </lineage>
</organism>